<protein>
    <submittedName>
        <fullName evidence="1">Uncharacterized protein</fullName>
    </submittedName>
</protein>
<dbReference type="AlphaFoldDB" id="A0A0A9EBA4"/>
<evidence type="ECO:0000313" key="1">
    <source>
        <dbReference type="EMBL" id="JAD95185.1"/>
    </source>
</evidence>
<proteinExistence type="predicted"/>
<accession>A0A0A9EBA4</accession>
<organism evidence="1">
    <name type="scientific">Arundo donax</name>
    <name type="common">Giant reed</name>
    <name type="synonym">Donax arundinaceus</name>
    <dbReference type="NCBI Taxonomy" id="35708"/>
    <lineage>
        <taxon>Eukaryota</taxon>
        <taxon>Viridiplantae</taxon>
        <taxon>Streptophyta</taxon>
        <taxon>Embryophyta</taxon>
        <taxon>Tracheophyta</taxon>
        <taxon>Spermatophyta</taxon>
        <taxon>Magnoliopsida</taxon>
        <taxon>Liliopsida</taxon>
        <taxon>Poales</taxon>
        <taxon>Poaceae</taxon>
        <taxon>PACMAD clade</taxon>
        <taxon>Arundinoideae</taxon>
        <taxon>Arundineae</taxon>
        <taxon>Arundo</taxon>
    </lineage>
</organism>
<name>A0A0A9EBA4_ARUDO</name>
<reference evidence="1" key="1">
    <citation type="submission" date="2014-09" db="EMBL/GenBank/DDBJ databases">
        <authorList>
            <person name="Magalhaes I.L.F."/>
            <person name="Oliveira U."/>
            <person name="Santos F.R."/>
            <person name="Vidigal T.H.D.A."/>
            <person name="Brescovit A.D."/>
            <person name="Santos A.J."/>
        </authorList>
    </citation>
    <scope>NUCLEOTIDE SEQUENCE</scope>
    <source>
        <tissue evidence="1">Shoot tissue taken approximately 20 cm above the soil surface</tissue>
    </source>
</reference>
<reference evidence="1" key="2">
    <citation type="journal article" date="2015" name="Data Brief">
        <title>Shoot transcriptome of the giant reed, Arundo donax.</title>
        <authorList>
            <person name="Barrero R.A."/>
            <person name="Guerrero F.D."/>
            <person name="Moolhuijzen P."/>
            <person name="Goolsby J.A."/>
            <person name="Tidwell J."/>
            <person name="Bellgard S.E."/>
            <person name="Bellgard M.I."/>
        </authorList>
    </citation>
    <scope>NUCLEOTIDE SEQUENCE</scope>
    <source>
        <tissue evidence="1">Shoot tissue taken approximately 20 cm above the soil surface</tissue>
    </source>
</reference>
<sequence>MTRIHARNSLRRKLNIRVDSKSPIAKLYICIANLHQQCQPIVQ</sequence>
<dbReference type="EMBL" id="GBRH01202710">
    <property type="protein sequence ID" value="JAD95185.1"/>
    <property type="molecule type" value="Transcribed_RNA"/>
</dbReference>